<gene>
    <name evidence="3" type="ORF">HMPREF9441_02518</name>
</gene>
<dbReference type="AlphaFoldDB" id="G5ST18"/>
<protein>
    <recommendedName>
        <fullName evidence="2">Tyr recombinase domain-containing protein</fullName>
    </recommendedName>
</protein>
<dbReference type="InterPro" id="IPR011010">
    <property type="entry name" value="DNA_brk_join_enz"/>
</dbReference>
<evidence type="ECO:0000256" key="1">
    <source>
        <dbReference type="ARBA" id="ARBA00023172"/>
    </source>
</evidence>
<sequence length="55" mass="6235">MFHLLAFTCLFHCFRHSYAVIQISLGTDIYTVSKMLTHKNVSTTQIYAGAPRMVA</sequence>
<dbReference type="HOGENOM" id="CLU_3028099_0_0_10"/>
<dbReference type="EMBL" id="AFFY01000033">
    <property type="protein sequence ID" value="EHG99805.1"/>
    <property type="molecule type" value="Genomic_DNA"/>
</dbReference>
<reference evidence="3 4" key="1">
    <citation type="submission" date="2011-03" db="EMBL/GenBank/DDBJ databases">
        <authorList>
            <person name="Weinstock G."/>
            <person name="Sodergren E."/>
            <person name="Clifton S."/>
            <person name="Fulton L."/>
            <person name="Fulton B."/>
            <person name="Courtney L."/>
            <person name="Fronick C."/>
            <person name="Harrison M."/>
            <person name="Strong C."/>
            <person name="Farmer C."/>
            <person name="Delahaunty K."/>
            <person name="Markovic C."/>
            <person name="Hall O."/>
            <person name="Minx P."/>
            <person name="Tomlinson C."/>
            <person name="Mitreva M."/>
            <person name="Hou S."/>
            <person name="Chen J."/>
            <person name="Wollam A."/>
            <person name="Pepin K.H."/>
            <person name="Johnson M."/>
            <person name="Bhonagiri V."/>
            <person name="Zhang X."/>
            <person name="Suruliraj S."/>
            <person name="Warren W."/>
            <person name="Chinwalla A."/>
            <person name="Mardis E.R."/>
            <person name="Wilson R.K."/>
        </authorList>
    </citation>
    <scope>NUCLEOTIDE SEQUENCE [LARGE SCALE GENOMIC DNA]</scope>
    <source>
        <strain evidence="3 4">YIT 11840</strain>
    </source>
</reference>
<dbReference type="GO" id="GO:0003677">
    <property type="term" value="F:DNA binding"/>
    <property type="evidence" value="ECO:0007669"/>
    <property type="project" value="InterPro"/>
</dbReference>
<feature type="domain" description="Tyr recombinase" evidence="2">
    <location>
        <begin position="11"/>
        <end position="48"/>
    </location>
</feature>
<dbReference type="eggNOG" id="COG4974">
    <property type="taxonomic scope" value="Bacteria"/>
</dbReference>
<dbReference type="Proteomes" id="UP000003598">
    <property type="component" value="Unassembled WGS sequence"/>
</dbReference>
<dbReference type="Gene3D" id="1.10.443.10">
    <property type="entry name" value="Intergrase catalytic core"/>
    <property type="match status" value="1"/>
</dbReference>
<dbReference type="STRING" id="762968.HMPREF9441_02518"/>
<dbReference type="OrthoDB" id="1123114at2"/>
<keyword evidence="1" id="KW-0233">DNA recombination</keyword>
<organism evidence="3 4">
    <name type="scientific">Paraprevotella clara YIT 11840</name>
    <dbReference type="NCBI Taxonomy" id="762968"/>
    <lineage>
        <taxon>Bacteria</taxon>
        <taxon>Pseudomonadati</taxon>
        <taxon>Bacteroidota</taxon>
        <taxon>Bacteroidia</taxon>
        <taxon>Bacteroidales</taxon>
        <taxon>Prevotellaceae</taxon>
        <taxon>Paraprevotella</taxon>
    </lineage>
</organism>
<dbReference type="SUPFAM" id="SSF56349">
    <property type="entry name" value="DNA breaking-rejoining enzymes"/>
    <property type="match status" value="1"/>
</dbReference>
<dbReference type="InterPro" id="IPR013762">
    <property type="entry name" value="Integrase-like_cat_sf"/>
</dbReference>
<accession>G5ST18</accession>
<comment type="caution">
    <text evidence="3">The sequence shown here is derived from an EMBL/GenBank/DDBJ whole genome shotgun (WGS) entry which is preliminary data.</text>
</comment>
<dbReference type="GO" id="GO:0006310">
    <property type="term" value="P:DNA recombination"/>
    <property type="evidence" value="ECO:0007669"/>
    <property type="project" value="UniProtKB-KW"/>
</dbReference>
<dbReference type="Pfam" id="PF00589">
    <property type="entry name" value="Phage_integrase"/>
    <property type="match status" value="1"/>
</dbReference>
<evidence type="ECO:0000313" key="4">
    <source>
        <dbReference type="Proteomes" id="UP000003598"/>
    </source>
</evidence>
<dbReference type="GO" id="GO:0015074">
    <property type="term" value="P:DNA integration"/>
    <property type="evidence" value="ECO:0007669"/>
    <property type="project" value="InterPro"/>
</dbReference>
<evidence type="ECO:0000259" key="2">
    <source>
        <dbReference type="Pfam" id="PF00589"/>
    </source>
</evidence>
<dbReference type="InterPro" id="IPR002104">
    <property type="entry name" value="Integrase_catalytic"/>
</dbReference>
<keyword evidence="4" id="KW-1185">Reference proteome</keyword>
<evidence type="ECO:0000313" key="3">
    <source>
        <dbReference type="EMBL" id="EHG99805.1"/>
    </source>
</evidence>
<name>G5ST18_9BACT</name>
<proteinExistence type="predicted"/>